<feature type="domain" description="HTH tetR-type" evidence="5">
    <location>
        <begin position="10"/>
        <end position="70"/>
    </location>
</feature>
<evidence type="ECO:0000256" key="4">
    <source>
        <dbReference type="PROSITE-ProRule" id="PRU00335"/>
    </source>
</evidence>
<dbReference type="EMBL" id="CP064760">
    <property type="protein sequence ID" value="QPE03662.1"/>
    <property type="molecule type" value="Genomic_DNA"/>
</dbReference>
<evidence type="ECO:0000256" key="1">
    <source>
        <dbReference type="ARBA" id="ARBA00023015"/>
    </source>
</evidence>
<keyword evidence="1" id="KW-0805">Transcription regulation</keyword>
<dbReference type="PROSITE" id="PS50977">
    <property type="entry name" value="HTH_TETR_2"/>
    <property type="match status" value="1"/>
</dbReference>
<keyword evidence="3" id="KW-0804">Transcription</keyword>
<dbReference type="AlphaFoldDB" id="A0A7S8RGS1"/>
<dbReference type="InterPro" id="IPR050109">
    <property type="entry name" value="HTH-type_TetR-like_transc_reg"/>
</dbReference>
<dbReference type="InterPro" id="IPR025996">
    <property type="entry name" value="MT1864/Rv1816-like_C"/>
</dbReference>
<keyword evidence="7" id="KW-1185">Reference proteome</keyword>
<dbReference type="InterPro" id="IPR001647">
    <property type="entry name" value="HTH_TetR"/>
</dbReference>
<reference evidence="6 7" key="1">
    <citation type="submission" date="2020-11" db="EMBL/GenBank/DDBJ databases">
        <title>Amino acid is mineralized and recycled by bacteria in oceanic microbiome.</title>
        <authorList>
            <person name="Zheng L.Y."/>
        </authorList>
    </citation>
    <scope>NUCLEOTIDE SEQUENCE [LARGE SCALE GENOMIC DNA]</scope>
    <source>
        <strain evidence="6 7">A32-1</strain>
    </source>
</reference>
<gene>
    <name evidence="6" type="ORF">IT882_10110</name>
</gene>
<evidence type="ECO:0000259" key="5">
    <source>
        <dbReference type="PROSITE" id="PS50977"/>
    </source>
</evidence>
<dbReference type="PANTHER" id="PTHR30055">
    <property type="entry name" value="HTH-TYPE TRANSCRIPTIONAL REGULATOR RUTR"/>
    <property type="match status" value="1"/>
</dbReference>
<evidence type="ECO:0000256" key="2">
    <source>
        <dbReference type="ARBA" id="ARBA00023125"/>
    </source>
</evidence>
<dbReference type="InterPro" id="IPR036271">
    <property type="entry name" value="Tet_transcr_reg_TetR-rel_C_sf"/>
</dbReference>
<feature type="DNA-binding region" description="H-T-H motif" evidence="4">
    <location>
        <begin position="33"/>
        <end position="52"/>
    </location>
</feature>
<dbReference type="KEGG" id="msf:IT882_10110"/>
<evidence type="ECO:0000256" key="3">
    <source>
        <dbReference type="ARBA" id="ARBA00023163"/>
    </source>
</evidence>
<dbReference type="Pfam" id="PF00440">
    <property type="entry name" value="TetR_N"/>
    <property type="match status" value="1"/>
</dbReference>
<name>A0A7S8RGS1_9MICO</name>
<dbReference type="RefSeq" id="WP_195691755.1">
    <property type="nucleotide sequence ID" value="NZ_CP064760.1"/>
</dbReference>
<dbReference type="GO" id="GO:0000976">
    <property type="term" value="F:transcription cis-regulatory region binding"/>
    <property type="evidence" value="ECO:0007669"/>
    <property type="project" value="TreeGrafter"/>
</dbReference>
<dbReference type="InterPro" id="IPR009057">
    <property type="entry name" value="Homeodomain-like_sf"/>
</dbReference>
<dbReference type="PANTHER" id="PTHR30055:SF220">
    <property type="entry name" value="TETR-FAMILY REGULATORY PROTEIN"/>
    <property type="match status" value="1"/>
</dbReference>
<dbReference type="SUPFAM" id="SSF48498">
    <property type="entry name" value="Tetracyclin repressor-like, C-terminal domain"/>
    <property type="match status" value="1"/>
</dbReference>
<dbReference type="Proteomes" id="UP000594480">
    <property type="component" value="Chromosome"/>
</dbReference>
<organism evidence="6 7">
    <name type="scientific">Microbacterium schleiferi</name>
    <dbReference type="NCBI Taxonomy" id="69362"/>
    <lineage>
        <taxon>Bacteria</taxon>
        <taxon>Bacillati</taxon>
        <taxon>Actinomycetota</taxon>
        <taxon>Actinomycetes</taxon>
        <taxon>Micrococcales</taxon>
        <taxon>Microbacteriaceae</taxon>
        <taxon>Microbacterium</taxon>
    </lineage>
</organism>
<dbReference type="GO" id="GO:0003700">
    <property type="term" value="F:DNA-binding transcription factor activity"/>
    <property type="evidence" value="ECO:0007669"/>
    <property type="project" value="TreeGrafter"/>
</dbReference>
<keyword evidence="2 4" id="KW-0238">DNA-binding</keyword>
<dbReference type="Pfam" id="PF13305">
    <property type="entry name" value="TetR_C_33"/>
    <property type="match status" value="1"/>
</dbReference>
<dbReference type="SUPFAM" id="SSF46689">
    <property type="entry name" value="Homeodomain-like"/>
    <property type="match status" value="1"/>
</dbReference>
<evidence type="ECO:0000313" key="6">
    <source>
        <dbReference type="EMBL" id="QPE03662.1"/>
    </source>
</evidence>
<sequence length="200" mass="21686">MSASTTAERADGRERIVACALELLHRDHPDDLSIREVSRRAGVSSGTPYHHFGDKAGLLAACARVGWADLTTRIRAVDRDDPIAAQLRQIAHAYFDFALANPGCYRLMMSRLFHDAARFGDLDTLRAEAMGEVTSRIPVPDAPPADPIAAKSRAMGLWSMLHGYATLRLDGAVTGEPDPDAQLSALADLFVRVALLPPQD</sequence>
<protein>
    <submittedName>
        <fullName evidence="6">TetR/AcrR family transcriptional regulator</fullName>
    </submittedName>
</protein>
<proteinExistence type="predicted"/>
<dbReference type="Gene3D" id="1.10.357.10">
    <property type="entry name" value="Tetracycline Repressor, domain 2"/>
    <property type="match status" value="1"/>
</dbReference>
<accession>A0A7S8RGS1</accession>
<evidence type="ECO:0000313" key="7">
    <source>
        <dbReference type="Proteomes" id="UP000594480"/>
    </source>
</evidence>